<dbReference type="SUPFAM" id="SSF56747">
    <property type="entry name" value="Prim-pol domain"/>
    <property type="match status" value="1"/>
</dbReference>
<dbReference type="InterPro" id="IPR014145">
    <property type="entry name" value="LigD_pol_dom"/>
</dbReference>
<comment type="caution">
    <text evidence="2">The sequence shown here is derived from an EMBL/GenBank/DDBJ whole genome shotgun (WGS) entry which is preliminary data.</text>
</comment>
<name>A0ABT8DM63_9FLAO</name>
<sequence length="262" mass="30128">MKLAGTEITNPEKILFPQKQITKLQLVEYYHKVAEKMLPYLKNRPLTLHRFPNGIDADGFYQKNASDYFPDFIKTVQVKTEDGTNTQIICNDKKTLVYLANQGTIAFHIWLSQKDMLNKPNKIVFDLDPSENSFEDIKKAAKIVGDYMRNQGQEPKIMTTGQHGLHVWASIRRTKNFDEIKEIAKNHAQNLENEHPELFTTSIRKNKRNGKIFLDYLRNAYAQTSVCPYSVRANDTASVAMPIDWKSLDDLKSADAFTIINI</sequence>
<dbReference type="EMBL" id="JAUGQQ010000003">
    <property type="protein sequence ID" value="MDN3724132.1"/>
    <property type="molecule type" value="Genomic_DNA"/>
</dbReference>
<keyword evidence="2" id="KW-0436">Ligase</keyword>
<evidence type="ECO:0000313" key="3">
    <source>
        <dbReference type="Proteomes" id="UP001244787"/>
    </source>
</evidence>
<proteinExistence type="predicted"/>
<dbReference type="RefSeq" id="WP_290254225.1">
    <property type="nucleotide sequence ID" value="NZ_JAUGQQ010000003.1"/>
</dbReference>
<dbReference type="NCBIfam" id="TIGR02778">
    <property type="entry name" value="ligD_pol"/>
    <property type="match status" value="1"/>
</dbReference>
<reference evidence="2 3" key="1">
    <citation type="submission" date="2023-06" db="EMBL/GenBank/DDBJ databases">
        <authorList>
            <person name="Ye Y.-Q."/>
            <person name="Du Z.-J."/>
        </authorList>
    </citation>
    <scope>NUCLEOTIDE SEQUENCE [LARGE SCALE GENOMIC DNA]</scope>
    <source>
        <strain evidence="2 3">SDUM287046</strain>
    </source>
</reference>
<dbReference type="Pfam" id="PF21686">
    <property type="entry name" value="LigD_Prim-Pol"/>
    <property type="match status" value="1"/>
</dbReference>
<dbReference type="EC" id="6.5.1.1" evidence="2"/>
<evidence type="ECO:0000313" key="2">
    <source>
        <dbReference type="EMBL" id="MDN3724132.1"/>
    </source>
</evidence>
<gene>
    <name evidence="2" type="primary">ligD</name>
    <name evidence="2" type="ORF">QRD02_07040</name>
</gene>
<dbReference type="PANTHER" id="PTHR42705">
    <property type="entry name" value="BIFUNCTIONAL NON-HOMOLOGOUS END JOINING PROTEIN LIGD"/>
    <property type="match status" value="1"/>
</dbReference>
<dbReference type="CDD" id="cd04861">
    <property type="entry name" value="LigD_Pol_like"/>
    <property type="match status" value="1"/>
</dbReference>
<accession>A0ABT8DM63</accession>
<organism evidence="2 3">
    <name type="scientific">Aequorivita aurantiaca</name>
    <dbReference type="NCBI Taxonomy" id="3053356"/>
    <lineage>
        <taxon>Bacteria</taxon>
        <taxon>Pseudomonadati</taxon>
        <taxon>Bacteroidota</taxon>
        <taxon>Flavobacteriia</taxon>
        <taxon>Flavobacteriales</taxon>
        <taxon>Flavobacteriaceae</taxon>
        <taxon>Aequorivita</taxon>
    </lineage>
</organism>
<protein>
    <submittedName>
        <fullName evidence="2">Non-homologous end-joining DNA ligase</fullName>
        <ecNumber evidence="2">6.5.1.1</ecNumber>
    </submittedName>
</protein>
<keyword evidence="3" id="KW-1185">Reference proteome</keyword>
<feature type="domain" description="DNA ligase D polymerase" evidence="1">
    <location>
        <begin position="22"/>
        <end position="261"/>
    </location>
</feature>
<evidence type="ECO:0000259" key="1">
    <source>
        <dbReference type="Pfam" id="PF21686"/>
    </source>
</evidence>
<dbReference type="Gene3D" id="3.90.920.10">
    <property type="entry name" value="DNA primase, PRIM domain"/>
    <property type="match status" value="1"/>
</dbReference>
<dbReference type="PANTHER" id="PTHR42705:SF2">
    <property type="entry name" value="BIFUNCTIONAL NON-HOMOLOGOUS END JOINING PROTEIN LIGD"/>
    <property type="match status" value="1"/>
</dbReference>
<dbReference type="InterPro" id="IPR052171">
    <property type="entry name" value="NHEJ_LigD"/>
</dbReference>
<dbReference type="Proteomes" id="UP001244787">
    <property type="component" value="Unassembled WGS sequence"/>
</dbReference>
<dbReference type="GO" id="GO:0003910">
    <property type="term" value="F:DNA ligase (ATP) activity"/>
    <property type="evidence" value="ECO:0007669"/>
    <property type="project" value="UniProtKB-EC"/>
</dbReference>